<keyword evidence="1" id="KW-0472">Membrane</keyword>
<dbReference type="InterPro" id="IPR008993">
    <property type="entry name" value="TIMP-like_OB-fold"/>
</dbReference>
<evidence type="ECO:0000313" key="3">
    <source>
        <dbReference type="Proteomes" id="UP001303902"/>
    </source>
</evidence>
<accession>A0ABZ0L7I4</accession>
<protein>
    <recommendedName>
        <fullName evidence="4">Tissue inhibitor of metalloproteinase</fullName>
    </recommendedName>
</protein>
<evidence type="ECO:0000256" key="1">
    <source>
        <dbReference type="SAM" id="Phobius"/>
    </source>
</evidence>
<sequence>MYKRFLMPFLIIVVTVFLWRPIDAAACSCVMPPPPEQALNDATAVFSGEVIDISDNVKVINGYGKTIRFKVDESWKGIDNGEVAINTGHGGGDCGFQFEVGQSYLVYAVKSDMYAPNTLSTTICNRTVQLANANDDLTALGEGEKIFSEHEDVVEKSNWFYWSAGLSSIILLGAAFVYGRKMKNARR</sequence>
<proteinExistence type="predicted"/>
<keyword evidence="3" id="KW-1185">Reference proteome</keyword>
<dbReference type="SUPFAM" id="SSF50242">
    <property type="entry name" value="TIMP-like"/>
    <property type="match status" value="1"/>
</dbReference>
<evidence type="ECO:0008006" key="4">
    <source>
        <dbReference type="Google" id="ProtNLM"/>
    </source>
</evidence>
<feature type="transmembrane region" description="Helical" evidence="1">
    <location>
        <begin position="159"/>
        <end position="179"/>
    </location>
</feature>
<reference evidence="2 3" key="1">
    <citation type="submission" date="2023-06" db="EMBL/GenBank/DDBJ databases">
        <title>Sporosarcina sp. nov., isolated from Korean tranditional fermented seafood 'Jeotgal'.</title>
        <authorList>
            <person name="Yang A.I."/>
            <person name="Shin N.-R."/>
        </authorList>
    </citation>
    <scope>NUCLEOTIDE SEQUENCE [LARGE SCALE GENOMIC DNA]</scope>
    <source>
        <strain evidence="2 3">T2O-4</strain>
    </source>
</reference>
<dbReference type="RefSeq" id="WP_317969679.1">
    <property type="nucleotide sequence ID" value="NZ_CP129118.1"/>
</dbReference>
<keyword evidence="1" id="KW-1133">Transmembrane helix</keyword>
<gene>
    <name evidence="2" type="ORF">QWT69_05265</name>
</gene>
<dbReference type="Proteomes" id="UP001303902">
    <property type="component" value="Chromosome"/>
</dbReference>
<dbReference type="EMBL" id="CP129118">
    <property type="protein sequence ID" value="WOV88525.1"/>
    <property type="molecule type" value="Genomic_DNA"/>
</dbReference>
<evidence type="ECO:0000313" key="2">
    <source>
        <dbReference type="EMBL" id="WOV88525.1"/>
    </source>
</evidence>
<name>A0ABZ0L7I4_9BACL</name>
<dbReference type="Gene3D" id="2.40.50.120">
    <property type="match status" value="1"/>
</dbReference>
<organism evidence="2 3">
    <name type="scientific">Sporosarcina oncorhynchi</name>
    <dbReference type="NCBI Taxonomy" id="3056444"/>
    <lineage>
        <taxon>Bacteria</taxon>
        <taxon>Bacillati</taxon>
        <taxon>Bacillota</taxon>
        <taxon>Bacilli</taxon>
        <taxon>Bacillales</taxon>
        <taxon>Caryophanaceae</taxon>
        <taxon>Sporosarcina</taxon>
    </lineage>
</organism>
<keyword evidence="1" id="KW-0812">Transmembrane</keyword>